<proteinExistence type="predicted"/>
<keyword evidence="2" id="KW-1185">Reference proteome</keyword>
<evidence type="ECO:0000313" key="1">
    <source>
        <dbReference type="EMBL" id="MFD3227038.1"/>
    </source>
</evidence>
<gene>
    <name evidence="1" type="ORF">ACFPK4_26230</name>
</gene>
<dbReference type="Proteomes" id="UP001598201">
    <property type="component" value="Unassembled WGS sequence"/>
</dbReference>
<dbReference type="Pfam" id="PF11185">
    <property type="entry name" value="DUF2971"/>
    <property type="match status" value="1"/>
</dbReference>
<dbReference type="RefSeq" id="WP_379672403.1">
    <property type="nucleotide sequence ID" value="NZ_JBHUCJ010000134.1"/>
</dbReference>
<reference evidence="1 2" key="1">
    <citation type="submission" date="2024-09" db="EMBL/GenBank/DDBJ databases">
        <title>Genomes of Rahnella.</title>
        <authorList>
            <person name="Mnguni F.C."/>
            <person name="Shin G.Y."/>
            <person name="Coutinho T."/>
        </authorList>
    </citation>
    <scope>NUCLEOTIDE SEQUENCE [LARGE SCALE GENOMIC DNA]</scope>
    <source>
        <strain evidence="1 2">20WA0057</strain>
    </source>
</reference>
<evidence type="ECO:0000313" key="2">
    <source>
        <dbReference type="Proteomes" id="UP001598201"/>
    </source>
</evidence>
<sequence length="288" mass="33143">MSSEIICHYTNLAGFKGIINSEGFWATQLSFLNDKSELEHGLKCAIKALDYFGDNELYNGWKIDFEFAVEELRTYEMNNLFVICFCRHKDLLSQWRGYGGSQQGVSIVFDEDLLLEMLRRNAASGESSSGFLEIHLDKYSVGAKDVTYKEIEETLTIKSQIIEYWKSYGDFKESLDEDDNSGNESNYLKWLVKSITPFFKHKGFEEEGEFRFLIRNYMELGSVSFRDNGMLIIPYMEIINLGQLPIKEVIIGPSEDFESAHRSLKIFLDAKGYSSVKISKSEIPFRGQ</sequence>
<dbReference type="InterPro" id="IPR021352">
    <property type="entry name" value="DUF2971"/>
</dbReference>
<name>A0ABW6CG28_RAHSY</name>
<organism evidence="1 2">
    <name type="scientific">Rahnella sp. (strain Y9602)</name>
    <dbReference type="NCBI Taxonomy" id="2703885"/>
    <lineage>
        <taxon>Bacteria</taxon>
        <taxon>Pseudomonadati</taxon>
        <taxon>Pseudomonadota</taxon>
        <taxon>Gammaproteobacteria</taxon>
        <taxon>Enterobacterales</taxon>
        <taxon>Yersiniaceae</taxon>
        <taxon>Rahnella</taxon>
    </lineage>
</organism>
<comment type="caution">
    <text evidence="1">The sequence shown here is derived from an EMBL/GenBank/DDBJ whole genome shotgun (WGS) entry which is preliminary data.</text>
</comment>
<protein>
    <submittedName>
        <fullName evidence="1">DUF2971 domain-containing protein</fullName>
    </submittedName>
</protein>
<dbReference type="EMBL" id="JBHUCJ010000134">
    <property type="protein sequence ID" value="MFD3227038.1"/>
    <property type="molecule type" value="Genomic_DNA"/>
</dbReference>
<accession>A0ABW6CG28</accession>